<feature type="region of interest" description="Disordered" evidence="7">
    <location>
        <begin position="692"/>
        <end position="720"/>
    </location>
</feature>
<comment type="similarity">
    <text evidence="2">Belongs to the MIP/aquaporin (TC 1.A.8) family.</text>
</comment>
<reference evidence="10" key="1">
    <citation type="submission" date="2021-02" db="EMBL/GenBank/DDBJ databases">
        <authorList>
            <person name="Nowell W R."/>
        </authorList>
    </citation>
    <scope>NUCLEOTIDE SEQUENCE</scope>
</reference>
<dbReference type="SUPFAM" id="SSF81338">
    <property type="entry name" value="Aquaporin-like"/>
    <property type="match status" value="1"/>
</dbReference>
<dbReference type="GO" id="GO:0015250">
    <property type="term" value="F:water channel activity"/>
    <property type="evidence" value="ECO:0007669"/>
    <property type="project" value="TreeGrafter"/>
</dbReference>
<feature type="region of interest" description="Disordered" evidence="7">
    <location>
        <begin position="839"/>
        <end position="871"/>
    </location>
</feature>
<dbReference type="PROSITE" id="PS00221">
    <property type="entry name" value="MIP"/>
    <property type="match status" value="1"/>
</dbReference>
<dbReference type="AlphaFoldDB" id="A0A813XZJ7"/>
<evidence type="ECO:0000313" key="11">
    <source>
        <dbReference type="EMBL" id="CAF3662447.1"/>
    </source>
</evidence>
<accession>A0A813XZJ7</accession>
<feature type="transmembrane region" description="Helical" evidence="8">
    <location>
        <begin position="86"/>
        <end position="112"/>
    </location>
</feature>
<dbReference type="Gene3D" id="1.20.1080.10">
    <property type="entry name" value="Glycerol uptake facilitator protein"/>
    <property type="match status" value="1"/>
</dbReference>
<evidence type="ECO:0000259" key="9">
    <source>
        <dbReference type="Pfam" id="PF15499"/>
    </source>
</evidence>
<evidence type="ECO:0000256" key="7">
    <source>
        <dbReference type="SAM" id="MobiDB-lite"/>
    </source>
</evidence>
<evidence type="ECO:0000256" key="4">
    <source>
        <dbReference type="ARBA" id="ARBA00022692"/>
    </source>
</evidence>
<gene>
    <name evidence="10" type="ORF">GPM918_LOCUS7330</name>
    <name evidence="11" type="ORF">SRO942_LOCUS7330</name>
</gene>
<comment type="subcellular location">
    <subcellularLocation>
        <location evidence="1">Membrane</location>
        <topology evidence="1">Multi-pass membrane protein</topology>
    </subcellularLocation>
</comment>
<evidence type="ECO:0000256" key="1">
    <source>
        <dbReference type="ARBA" id="ARBA00004141"/>
    </source>
</evidence>
<name>A0A813XZJ7_9BILA</name>
<dbReference type="Pfam" id="PF00230">
    <property type="entry name" value="MIP"/>
    <property type="match status" value="1"/>
</dbReference>
<dbReference type="PANTHER" id="PTHR19139">
    <property type="entry name" value="AQUAPORIN TRANSPORTER"/>
    <property type="match status" value="1"/>
</dbReference>
<dbReference type="InterPro" id="IPR022357">
    <property type="entry name" value="MIP_CS"/>
</dbReference>
<dbReference type="InterPro" id="IPR023271">
    <property type="entry name" value="Aquaporin-like"/>
</dbReference>
<feature type="compositionally biased region" description="Low complexity" evidence="7">
    <location>
        <begin position="697"/>
        <end position="720"/>
    </location>
</feature>
<keyword evidence="12" id="KW-1185">Reference proteome</keyword>
<comment type="caution">
    <text evidence="10">The sequence shown here is derived from an EMBL/GenBank/DDBJ whole genome shotgun (WGS) entry which is preliminary data.</text>
</comment>
<dbReference type="InterPro" id="IPR034294">
    <property type="entry name" value="Aquaporin_transptr"/>
</dbReference>
<dbReference type="EMBL" id="CAJOBC010001191">
    <property type="protein sequence ID" value="CAF3662447.1"/>
    <property type="molecule type" value="Genomic_DNA"/>
</dbReference>
<evidence type="ECO:0000256" key="6">
    <source>
        <dbReference type="ARBA" id="ARBA00023136"/>
    </source>
</evidence>
<dbReference type="InterPro" id="IPR028890">
    <property type="entry name" value="Peptidase_C98"/>
</dbReference>
<feature type="transmembrane region" description="Helical" evidence="8">
    <location>
        <begin position="132"/>
        <end position="153"/>
    </location>
</feature>
<dbReference type="Pfam" id="PF15499">
    <property type="entry name" value="Peptidase_C98"/>
    <property type="match status" value="1"/>
</dbReference>
<keyword evidence="5 8" id="KW-1133">Transmembrane helix</keyword>
<feature type="transmembrane region" description="Helical" evidence="8">
    <location>
        <begin position="198"/>
        <end position="217"/>
    </location>
</feature>
<dbReference type="Proteomes" id="UP000663829">
    <property type="component" value="Unassembled WGS sequence"/>
</dbReference>
<dbReference type="Proteomes" id="UP000681722">
    <property type="component" value="Unassembled WGS sequence"/>
</dbReference>
<evidence type="ECO:0000256" key="2">
    <source>
        <dbReference type="ARBA" id="ARBA00006175"/>
    </source>
</evidence>
<dbReference type="GO" id="GO:0005886">
    <property type="term" value="C:plasma membrane"/>
    <property type="evidence" value="ECO:0007669"/>
    <property type="project" value="TreeGrafter"/>
</dbReference>
<evidence type="ECO:0000256" key="8">
    <source>
        <dbReference type="SAM" id="Phobius"/>
    </source>
</evidence>
<evidence type="ECO:0000313" key="10">
    <source>
        <dbReference type="EMBL" id="CAF0875547.1"/>
    </source>
</evidence>
<keyword evidence="3" id="KW-0813">Transport</keyword>
<proteinExistence type="inferred from homology"/>
<evidence type="ECO:0000256" key="5">
    <source>
        <dbReference type="ARBA" id="ARBA00022989"/>
    </source>
</evidence>
<evidence type="ECO:0000313" key="12">
    <source>
        <dbReference type="Proteomes" id="UP000663829"/>
    </source>
</evidence>
<dbReference type="PRINTS" id="PR00783">
    <property type="entry name" value="MINTRINSICP"/>
</dbReference>
<dbReference type="OrthoDB" id="3222at2759"/>
<protein>
    <recommendedName>
        <fullName evidence="9">Ubiquitin-specific peptidase-like SUMO isopeptidase domain-containing protein</fullName>
    </recommendedName>
</protein>
<sequence>MLASEVPLSERQHMIPHEGNLEGHNAAEVVHTTTTVVRKNVDGKEVDHDDKSKFIAIIRPLLVELIGTCCFVLIGLFGVCSAGPGVVAAAFAFGLALMVFAASFGHISGVHFNPAVTLGVLLAGEVQPMMAALYFVMQLLGGIAAAGLAKLLLRDGVYASCRGGATFLSTFKAFNHTLIGGNSYHYYAEDAVKWWEGILIELLVTFVFVTIILMVALDTKSKTGLAPVLIGFTLVAAILAAGAFTGGSLNPARSLGPAIFANEWRNHYVYWVGPLVGAAIAGCLYRFIWAHSDRRIPRRTKTKLNAAVSLVLDKIMEVADLIIPHKISTQKSGKKARQTSFHTNLVQNVRRLFRSDKCLQFLFTSVLDEKFHCQECDYIFSNSVADVVHEIQEVTSAMFSKETQTSCTCFRCNDANQTKTFCFRQTGPCLALMTSQLKDSNNELVTQLSSQNGLYTLIYIIELEKTQKSIVNVYQRTDDSWTKFDGHKTAPVRNVECNGKMLTLWLSDTPTPLPSSTLSSKANELLQQTVPSISTVSVQLPKQKPEDVLQALSFHSPLPSSCSSLNIAATNDSSVVTFNSVETPILSTEETITDLLPISNTNIVSSMVVEKPDETAVHAQETYQSSSTITFDDFLPSTNNESFSYDMPTDFKTNIPDEADNIDDSFWDSIGTNNSSTIITNDEVMPNVPYTSSSLNSDTIETSSTSTIRKKPSSASSTVSTISKTDSVGDLFLTLFNQTKEEHQVKYPNASQRVNHDIAVNALASNVLWPLLVKQTKRKLNNSKTTRTSSLSGLSDSQDSFDSNTFSALTYPIQTSPSSSISSQNGESHMNLENLKRFLNSTEPTARTKTSLKTTASKSRRVTPYTTNKDK</sequence>
<feature type="transmembrane region" description="Helical" evidence="8">
    <location>
        <begin position="54"/>
        <end position="79"/>
    </location>
</feature>
<feature type="transmembrane region" description="Helical" evidence="8">
    <location>
        <begin position="224"/>
        <end position="248"/>
    </location>
</feature>
<evidence type="ECO:0000256" key="3">
    <source>
        <dbReference type="ARBA" id="ARBA00022448"/>
    </source>
</evidence>
<dbReference type="InterPro" id="IPR000425">
    <property type="entry name" value="MIP"/>
</dbReference>
<feature type="domain" description="Ubiquitin-specific peptidase-like SUMO isopeptidase" evidence="9">
    <location>
        <begin position="343"/>
        <end position="489"/>
    </location>
</feature>
<keyword evidence="6 8" id="KW-0472">Membrane</keyword>
<feature type="region of interest" description="Disordered" evidence="7">
    <location>
        <begin position="779"/>
        <end position="798"/>
    </location>
</feature>
<organism evidence="10 12">
    <name type="scientific">Didymodactylos carnosus</name>
    <dbReference type="NCBI Taxonomy" id="1234261"/>
    <lineage>
        <taxon>Eukaryota</taxon>
        <taxon>Metazoa</taxon>
        <taxon>Spiralia</taxon>
        <taxon>Gnathifera</taxon>
        <taxon>Rotifera</taxon>
        <taxon>Eurotatoria</taxon>
        <taxon>Bdelloidea</taxon>
        <taxon>Philodinida</taxon>
        <taxon>Philodinidae</taxon>
        <taxon>Didymodactylos</taxon>
    </lineage>
</organism>
<keyword evidence="4 8" id="KW-0812">Transmembrane</keyword>
<dbReference type="EMBL" id="CAJNOQ010001191">
    <property type="protein sequence ID" value="CAF0875547.1"/>
    <property type="molecule type" value="Genomic_DNA"/>
</dbReference>
<feature type="transmembrane region" description="Helical" evidence="8">
    <location>
        <begin position="268"/>
        <end position="289"/>
    </location>
</feature>
<feature type="compositionally biased region" description="Low complexity" evidence="7">
    <location>
        <begin position="783"/>
        <end position="798"/>
    </location>
</feature>
<dbReference type="PANTHER" id="PTHR19139:SF284">
    <property type="entry name" value="AQUAPORIN"/>
    <property type="match status" value="1"/>
</dbReference>
<dbReference type="CDD" id="cd00333">
    <property type="entry name" value="MIP"/>
    <property type="match status" value="1"/>
</dbReference>
<feature type="compositionally biased region" description="Low complexity" evidence="7">
    <location>
        <begin position="845"/>
        <end position="857"/>
    </location>
</feature>
<dbReference type="GO" id="GO:0032183">
    <property type="term" value="F:SUMO binding"/>
    <property type="evidence" value="ECO:0007669"/>
    <property type="project" value="InterPro"/>
</dbReference>